<keyword evidence="1" id="KW-0677">Repeat</keyword>
<keyword evidence="2 3" id="KW-0040">ANK repeat</keyword>
<reference evidence="5 6" key="2">
    <citation type="submission" date="2019-01" db="EMBL/GenBank/DDBJ databases">
        <title>The decoding of complex shrimp genome reveals the adaptation for benthos swimmer, frequently molting mechanism and breeding impact on genome.</title>
        <authorList>
            <person name="Sun Y."/>
            <person name="Gao Y."/>
            <person name="Yu Y."/>
        </authorList>
    </citation>
    <scope>NUCLEOTIDE SEQUENCE [LARGE SCALE GENOMIC DNA]</scope>
    <source>
        <tissue evidence="5">Muscle</tissue>
    </source>
</reference>
<dbReference type="PANTHER" id="PTHR24198:SF165">
    <property type="entry name" value="ANKYRIN REPEAT-CONTAINING PROTEIN-RELATED"/>
    <property type="match status" value="1"/>
</dbReference>
<dbReference type="STRING" id="6689.A0A3R7QCN0"/>
<evidence type="ECO:0000256" key="1">
    <source>
        <dbReference type="ARBA" id="ARBA00022737"/>
    </source>
</evidence>
<dbReference type="InterPro" id="IPR036770">
    <property type="entry name" value="Ankyrin_rpt-contain_sf"/>
</dbReference>
<dbReference type="OrthoDB" id="6350762at2759"/>
<dbReference type="Gene3D" id="1.25.40.20">
    <property type="entry name" value="Ankyrin repeat-containing domain"/>
    <property type="match status" value="5"/>
</dbReference>
<feature type="repeat" description="ANK" evidence="3">
    <location>
        <begin position="174"/>
        <end position="206"/>
    </location>
</feature>
<dbReference type="EMBL" id="QCYY01003447">
    <property type="protein sequence ID" value="ROT63380.1"/>
    <property type="molecule type" value="Genomic_DNA"/>
</dbReference>
<comment type="caution">
    <text evidence="5">The sequence shown here is derived from an EMBL/GenBank/DDBJ whole genome shotgun (WGS) entry which is preliminary data.</text>
</comment>
<accession>A0A3R7QCN0</accession>
<evidence type="ECO:0000313" key="5">
    <source>
        <dbReference type="EMBL" id="ROT63380.1"/>
    </source>
</evidence>
<keyword evidence="6" id="KW-1185">Reference proteome</keyword>
<gene>
    <name evidence="5" type="ORF">C7M84_018749</name>
</gene>
<organism evidence="5 6">
    <name type="scientific">Penaeus vannamei</name>
    <name type="common">Whiteleg shrimp</name>
    <name type="synonym">Litopenaeus vannamei</name>
    <dbReference type="NCBI Taxonomy" id="6689"/>
    <lineage>
        <taxon>Eukaryota</taxon>
        <taxon>Metazoa</taxon>
        <taxon>Ecdysozoa</taxon>
        <taxon>Arthropoda</taxon>
        <taxon>Crustacea</taxon>
        <taxon>Multicrustacea</taxon>
        <taxon>Malacostraca</taxon>
        <taxon>Eumalacostraca</taxon>
        <taxon>Eucarida</taxon>
        <taxon>Decapoda</taxon>
        <taxon>Dendrobranchiata</taxon>
        <taxon>Penaeoidea</taxon>
        <taxon>Penaeidae</taxon>
        <taxon>Penaeus</taxon>
    </lineage>
</organism>
<feature type="compositionally biased region" description="Low complexity" evidence="4">
    <location>
        <begin position="251"/>
        <end position="268"/>
    </location>
</feature>
<feature type="repeat" description="ANK" evidence="3">
    <location>
        <begin position="108"/>
        <end position="140"/>
    </location>
</feature>
<reference evidence="5 6" key="1">
    <citation type="submission" date="2018-04" db="EMBL/GenBank/DDBJ databases">
        <authorList>
            <person name="Zhang X."/>
            <person name="Yuan J."/>
            <person name="Li F."/>
            <person name="Xiang J."/>
        </authorList>
    </citation>
    <scope>NUCLEOTIDE SEQUENCE [LARGE SCALE GENOMIC DNA]</scope>
    <source>
        <tissue evidence="5">Muscle</tissue>
    </source>
</reference>
<dbReference type="PANTHER" id="PTHR24198">
    <property type="entry name" value="ANKYRIN REPEAT AND PROTEIN KINASE DOMAIN-CONTAINING PROTEIN"/>
    <property type="match status" value="1"/>
</dbReference>
<evidence type="ECO:0000313" key="6">
    <source>
        <dbReference type="Proteomes" id="UP000283509"/>
    </source>
</evidence>
<feature type="repeat" description="ANK" evidence="3">
    <location>
        <begin position="646"/>
        <end position="678"/>
    </location>
</feature>
<protein>
    <submittedName>
        <fullName evidence="5">Putative ankyrin-1-like</fullName>
    </submittedName>
</protein>
<dbReference type="InterPro" id="IPR002110">
    <property type="entry name" value="Ankyrin_rpt"/>
</dbReference>
<feature type="repeat" description="ANK" evidence="3">
    <location>
        <begin position="74"/>
        <end position="106"/>
    </location>
</feature>
<dbReference type="SUPFAM" id="SSF48403">
    <property type="entry name" value="Ankyrin repeat"/>
    <property type="match status" value="2"/>
</dbReference>
<proteinExistence type="predicted"/>
<sequence>MIPFQHLIDAVRSGNVEATSTALSRGADQHLTLPEDDPDDPGGSLLTLAARLGHASAVSVLLEAGTHVDHRGHGSRTPLYRAAYMGHADIVEKLVAAGAYLEAQEADFACTPLHVAAQQGYASCIQKLVDAGADMYARDIWASIPLHRAAMNNKPAAIIQLIECGCDPQVKNKFGKTALHFAALGGGLESAKVLVMNNLNYHEKDGQGFSSLDIARVYSHHEVEWWFLKNPSPEVMRLPMAVPKAKDSECSSSGLPVDGSLPGSSSPVSPLTNIVDTAKSLRIEEELSKSILEYIRRGASHLLINIHHSHDGHYQDKNGLTPVHWAVTLREARTVEVLLDVHKLYPESLSYSGETPADLARQAGNNEVLNIMKRFQVIKKVEDPEELYEELLTVIGSGDDVVKASELLCQGAPLEPVGSLSTHALSLAVTSNRRKLAWNSPDVTIRVQALITRAYKNRLAWEKRQLPPRESLLHQGIDRMLDTLGPTPWKTKWKFLGVKTLTALMCTAAQYNCILTAFFLQQAGAQSFLLSEGGCTSLHAALHFKHWNLAAAMVKDMSASLYISDSSGVLPKDIMPNYLREEIEETTSSPFYRNSDGSNSHEIPPYLSSIVCASLSVAAQRGLLQLMYMVVKVCGVHPDTVVDYTNDTTALHLAAAHGISGCVALLLDLNANPLQPDKYGHTALHFAAMNCHDSTYQLLAAMVHDEEPVSVAGTVPSEIKENVDKYLKLYRKTETAIKDNSNVPERTDPAEATVTLLKQVGLSDIVMTVVTSVLTSVRARQGK</sequence>
<dbReference type="Pfam" id="PF00023">
    <property type="entry name" value="Ank"/>
    <property type="match status" value="1"/>
</dbReference>
<feature type="repeat" description="ANK" evidence="3">
    <location>
        <begin position="41"/>
        <end position="73"/>
    </location>
</feature>
<dbReference type="PROSITE" id="PS50088">
    <property type="entry name" value="ANK_REPEAT"/>
    <property type="match status" value="5"/>
</dbReference>
<evidence type="ECO:0000256" key="2">
    <source>
        <dbReference type="ARBA" id="ARBA00023043"/>
    </source>
</evidence>
<dbReference type="PROSITE" id="PS50297">
    <property type="entry name" value="ANK_REP_REGION"/>
    <property type="match status" value="2"/>
</dbReference>
<dbReference type="Pfam" id="PF12796">
    <property type="entry name" value="Ank_2"/>
    <property type="match status" value="3"/>
</dbReference>
<evidence type="ECO:0000256" key="3">
    <source>
        <dbReference type="PROSITE-ProRule" id="PRU00023"/>
    </source>
</evidence>
<dbReference type="SMART" id="SM00248">
    <property type="entry name" value="ANK"/>
    <property type="match status" value="10"/>
</dbReference>
<dbReference type="AlphaFoldDB" id="A0A3R7QCN0"/>
<dbReference type="Proteomes" id="UP000283509">
    <property type="component" value="Unassembled WGS sequence"/>
</dbReference>
<name>A0A3R7QCN0_PENVA</name>
<feature type="region of interest" description="Disordered" evidence="4">
    <location>
        <begin position="249"/>
        <end position="268"/>
    </location>
</feature>
<evidence type="ECO:0000256" key="4">
    <source>
        <dbReference type="SAM" id="MobiDB-lite"/>
    </source>
</evidence>